<dbReference type="PRINTS" id="PR00261">
    <property type="entry name" value="LDLRECEPTOR"/>
</dbReference>
<evidence type="ECO:0000256" key="8">
    <source>
        <dbReference type="ARBA" id="ARBA00023180"/>
    </source>
</evidence>
<dbReference type="SUPFAM" id="SSF63825">
    <property type="entry name" value="YWTD domain"/>
    <property type="match status" value="4"/>
</dbReference>
<evidence type="ECO:0000256" key="10">
    <source>
        <dbReference type="SAM" id="MobiDB-lite"/>
    </source>
</evidence>
<dbReference type="InterPro" id="IPR000742">
    <property type="entry name" value="EGF"/>
</dbReference>
<evidence type="ECO:0000256" key="7">
    <source>
        <dbReference type="ARBA" id="ARBA00023170"/>
    </source>
</evidence>
<dbReference type="InterPro" id="IPR036055">
    <property type="entry name" value="LDL_receptor-like_sf"/>
</dbReference>
<protein>
    <submittedName>
        <fullName evidence="15">EGF-like domain-containing protein</fullName>
    </submittedName>
</protein>
<dbReference type="Gene3D" id="4.10.400.10">
    <property type="entry name" value="Low-density Lipoprotein Receptor"/>
    <property type="match status" value="2"/>
</dbReference>
<feature type="transmembrane region" description="Helical" evidence="11">
    <location>
        <begin position="24"/>
        <end position="50"/>
    </location>
</feature>
<dbReference type="InterPro" id="IPR050778">
    <property type="entry name" value="Cueball_EGF_LRP_Nidogen"/>
</dbReference>
<evidence type="ECO:0000313" key="15">
    <source>
        <dbReference type="WBParaSite" id="EVEC_0000669401-mRNA-1"/>
    </source>
</evidence>
<evidence type="ECO:0000256" key="1">
    <source>
        <dbReference type="ARBA" id="ARBA00004167"/>
    </source>
</evidence>
<sequence length="1703" mass="192790">MDCGTNAGRVMFLDDFKNRGSSFWITRLILTSCAAPYSVFSAMFFLLLFISHQSTLFVHDWSGSAAINKLRDEVQVVTTKKVQSFVSYISRGRISALDETVTSLAVDWITEKLYFGIEVPVSQTNVGRIEVCSLNNDKPCTIVLSSTAVPSQPKVESLHFLVLDPAEGKMYWLNSLNKWIESAWMDGRNHVVNMFNQNLGDNVVTTGLSLDQVSRSLYYLKIDSSSHRTGLWKCGLATPYSCSLITYVASGHYLGIFKNYILWTSLSPQLLSSSLTMCEVTDCRNGSFMRIANSEGFGAFLVNDSYIQPPRKLPNPCFYNNGGCSHFCTLIPEKPWRSCLCPIGLKLLDDEMTCAEKLTKVLFVATSSGMLYISLDTNHHIPMPIPLLEHTDVTYVDYDPVEKNLFFVERETKNIMSCKINGSDLQVISYCMASFIFLLWYMRNFLRFFKFSCVFVGNLKSEPESIAVDWLNRNLYWLDSKTGRLKIKSLVTNQSRVLFADSSHSFQSLAVDPDHGYLYFTDIIIKENKFSIVRTWLDGSNQDVLINLDYEPAGIAVDGLSNTVYWSDNERVLLRSAFLNNGTYKDIFNKSDNRPASMSKLGNFLYYITLFGRQIYMLNLTQNGTEPSGEKIDFMNGMMIYSLQNIRAVDFDNELKGESPCSKATGGCSHICVKLPDGGKRCLCREGYELLMDGVTCHLPEAFLVYKQFSNPNAITRISLNPKLSSPERIYIDDEKATFENIAIDHVSLLNREIYYHYVKFVLASESIKSIAVDSATGNIYWCNVASHRIEVSRSDGFAKRALVWKKVLPSYLVVHSRRQFMAFINSYGGQSAIHKLPLYGNYDGDAGVPLYSSQGVLSEFTIDYSNDRFVWCDRNGGVGQLFSMNFDGGDLKKWVNINTFSPVSLSVYEGRVYFANAGSSAIEVFDSGKFSVLHRDIPKILWLGIVHQGNLTDVNVDWNECMNANGECPKLCIPNGKKAKCFCDDHEVFDEKTRTCLAFHGKNNIAPPKGTKFFLAPKKFIFLATENRILRLDLRTETDARLTDESYCVLRISNVGAPKAIDFDKFSLKHFVYWIDSWQDDVIKRASVVYEADSSKGLNEAQILNFTRDLGCYHLFSVAIDNYGRQLYLLCADAIVERVSSIHVFRIKSDDSLNYVGCVVSGRKSFLLSGHNPFPQRIALFPNLNMFFYIDVGGPEPQMVRCTLNGQRCILWNTTALTNSSRLHAFHNAEDRIFFTATNGFHWHPAIDHPIRHQPHLYVNNVQDVIPVTTDKVIVFKRVGKHSILSEYPLVEKHIFSEVEVSLPVMLAASDVFEADGFVKSSYTCESSPCSHLCIVHRGEAVENRFECLCPLEHYKRGSSCSKTVVCERWQFSCEDGQHCVHYSSLCDGTPNCEDYSDEHPKMCQIIASKKSAWPCLSGEKFVQKHQFCDGKSDCPDDSDESHCRCSDPLNEYDCKSRATDKFYCVWRSKLCSEIHNCSNMNDIQRKNCQKSDEKISTRRTQLSFEFAVPFLIFFIIMCVAIFFCCCQFSARLTVSNRRTSRPVRFSGTGAEAHVLLPVTSPGTQVEFQLRTVSTGAGSAIYNTVPPFNLPPSASEPESQVFVYVFFSLSTYGVVKPAGMKLYVDSRSGAVSTLKRNRRRTRKRRNMTERQKTPPPPYSHLRIDNHTFQGYPGTYRDNNSAHCVHSDDNDDDDDEDDNDEIE</sequence>
<keyword evidence="14" id="KW-1185">Reference proteome</keyword>
<dbReference type="PANTHER" id="PTHR46513:SF44">
    <property type="entry name" value="LDL RECEPTOR RELATED PROTEIN 4"/>
    <property type="match status" value="1"/>
</dbReference>
<dbReference type="SMART" id="SM00192">
    <property type="entry name" value="LDLa"/>
    <property type="match status" value="2"/>
</dbReference>
<evidence type="ECO:0000259" key="12">
    <source>
        <dbReference type="SMART" id="SM00181"/>
    </source>
</evidence>
<feature type="domain" description="EGF-like" evidence="12">
    <location>
        <begin position="316"/>
        <end position="355"/>
    </location>
</feature>
<keyword evidence="5 11" id="KW-0472">Membrane</keyword>
<dbReference type="GO" id="GO:0042813">
    <property type="term" value="F:Wnt receptor activity"/>
    <property type="evidence" value="ECO:0007669"/>
    <property type="project" value="TreeGrafter"/>
</dbReference>
<evidence type="ECO:0000256" key="2">
    <source>
        <dbReference type="ARBA" id="ARBA00022536"/>
    </source>
</evidence>
<dbReference type="InterPro" id="IPR011042">
    <property type="entry name" value="6-blade_b-propeller_TolB-like"/>
</dbReference>
<dbReference type="OrthoDB" id="72419at2759"/>
<dbReference type="Gene3D" id="2.120.10.30">
    <property type="entry name" value="TolB, C-terminal domain"/>
    <property type="match status" value="4"/>
</dbReference>
<keyword evidence="11" id="KW-1133">Transmembrane helix</keyword>
<dbReference type="SUPFAM" id="SSF57424">
    <property type="entry name" value="LDL receptor-like module"/>
    <property type="match status" value="2"/>
</dbReference>
<reference evidence="15" key="1">
    <citation type="submission" date="2016-04" db="UniProtKB">
        <authorList>
            <consortium name="WormBaseParasite"/>
        </authorList>
    </citation>
    <scope>IDENTIFICATION</scope>
</reference>
<dbReference type="PROSITE" id="PS50068">
    <property type="entry name" value="LDLRA_2"/>
    <property type="match status" value="2"/>
</dbReference>
<feature type="region of interest" description="Disordered" evidence="10">
    <location>
        <begin position="1630"/>
        <end position="1703"/>
    </location>
</feature>
<evidence type="ECO:0000256" key="6">
    <source>
        <dbReference type="ARBA" id="ARBA00023157"/>
    </source>
</evidence>
<dbReference type="SUPFAM" id="SSF57196">
    <property type="entry name" value="EGF/Laminin"/>
    <property type="match status" value="2"/>
</dbReference>
<name>A0A158QAS7_ENTVE</name>
<evidence type="ECO:0000256" key="4">
    <source>
        <dbReference type="ARBA" id="ARBA00022737"/>
    </source>
</evidence>
<keyword evidence="8" id="KW-0325">Glycoprotein</keyword>
<evidence type="ECO:0000313" key="14">
    <source>
        <dbReference type="Proteomes" id="UP000274131"/>
    </source>
</evidence>
<dbReference type="Pfam" id="PF00057">
    <property type="entry name" value="Ldl_recept_a"/>
    <property type="match status" value="1"/>
</dbReference>
<feature type="compositionally biased region" description="Acidic residues" evidence="10">
    <location>
        <begin position="1689"/>
        <end position="1703"/>
    </location>
</feature>
<keyword evidence="4" id="KW-0677">Repeat</keyword>
<keyword evidence="3" id="KW-0254">Endocytosis</keyword>
<feature type="domain" description="EGF-like" evidence="12">
    <location>
        <begin position="961"/>
        <end position="998"/>
    </location>
</feature>
<dbReference type="CDD" id="cd00112">
    <property type="entry name" value="LDLa"/>
    <property type="match status" value="2"/>
</dbReference>
<evidence type="ECO:0000313" key="13">
    <source>
        <dbReference type="EMBL" id="VDD91491.1"/>
    </source>
</evidence>
<dbReference type="EMBL" id="UXUI01008433">
    <property type="protein sequence ID" value="VDD91491.1"/>
    <property type="molecule type" value="Genomic_DNA"/>
</dbReference>
<comment type="subcellular location">
    <subcellularLocation>
        <location evidence="1">Membrane</location>
        <topology evidence="1">Single-pass membrane protein</topology>
    </subcellularLocation>
</comment>
<evidence type="ECO:0000256" key="3">
    <source>
        <dbReference type="ARBA" id="ARBA00022583"/>
    </source>
</evidence>
<dbReference type="GO" id="GO:0005886">
    <property type="term" value="C:plasma membrane"/>
    <property type="evidence" value="ECO:0007669"/>
    <property type="project" value="TreeGrafter"/>
</dbReference>
<dbReference type="PROSITE" id="PS01209">
    <property type="entry name" value="LDLRA_1"/>
    <property type="match status" value="1"/>
</dbReference>
<keyword evidence="2" id="KW-0245">EGF-like domain</keyword>
<dbReference type="InterPro" id="IPR002172">
    <property type="entry name" value="LDrepeatLR_classA_rpt"/>
</dbReference>
<evidence type="ECO:0000256" key="11">
    <source>
        <dbReference type="SAM" id="Phobius"/>
    </source>
</evidence>
<comment type="caution">
    <text evidence="9">Lacks conserved residue(s) required for the propagation of feature annotation.</text>
</comment>
<dbReference type="InterPro" id="IPR000033">
    <property type="entry name" value="LDLR_classB_rpt"/>
</dbReference>
<accession>A0A158QAS7</accession>
<evidence type="ECO:0000256" key="5">
    <source>
        <dbReference type="ARBA" id="ARBA00023136"/>
    </source>
</evidence>
<feature type="transmembrane region" description="Helical" evidence="11">
    <location>
        <begin position="1508"/>
        <end position="1532"/>
    </location>
</feature>
<feature type="disulfide bond" evidence="9">
    <location>
        <begin position="1430"/>
        <end position="1445"/>
    </location>
</feature>
<organism evidence="15">
    <name type="scientific">Enterobius vermicularis</name>
    <name type="common">Human pinworm</name>
    <dbReference type="NCBI Taxonomy" id="51028"/>
    <lineage>
        <taxon>Eukaryota</taxon>
        <taxon>Metazoa</taxon>
        <taxon>Ecdysozoa</taxon>
        <taxon>Nematoda</taxon>
        <taxon>Chromadorea</taxon>
        <taxon>Rhabditida</taxon>
        <taxon>Spirurina</taxon>
        <taxon>Oxyuridomorpha</taxon>
        <taxon>Oxyuroidea</taxon>
        <taxon>Oxyuridae</taxon>
        <taxon>Enterobius</taxon>
    </lineage>
</organism>
<feature type="domain" description="EGF-like" evidence="12">
    <location>
        <begin position="660"/>
        <end position="698"/>
    </location>
</feature>
<feature type="compositionally biased region" description="Basic residues" evidence="10">
    <location>
        <begin position="1636"/>
        <end position="1646"/>
    </location>
</feature>
<reference evidence="13 14" key="2">
    <citation type="submission" date="2018-10" db="EMBL/GenBank/DDBJ databases">
        <authorList>
            <consortium name="Pathogen Informatics"/>
        </authorList>
    </citation>
    <scope>NUCLEOTIDE SEQUENCE [LARGE SCALE GENOMIC DNA]</scope>
</reference>
<dbReference type="GO" id="GO:0017147">
    <property type="term" value="F:Wnt-protein binding"/>
    <property type="evidence" value="ECO:0007669"/>
    <property type="project" value="TreeGrafter"/>
</dbReference>
<keyword evidence="11" id="KW-0812">Transmembrane</keyword>
<dbReference type="Gene3D" id="2.10.25.10">
    <property type="entry name" value="Laminin"/>
    <property type="match status" value="1"/>
</dbReference>
<keyword evidence="7" id="KW-0675">Receptor</keyword>
<dbReference type="GO" id="GO:0006897">
    <property type="term" value="P:endocytosis"/>
    <property type="evidence" value="ECO:0007669"/>
    <property type="project" value="UniProtKB-KW"/>
</dbReference>
<dbReference type="PANTHER" id="PTHR46513">
    <property type="entry name" value="VITELLOGENIN RECEPTOR-LIKE PROTEIN-RELATED-RELATED"/>
    <property type="match status" value="1"/>
</dbReference>
<gene>
    <name evidence="13" type="ORF">EVEC_LOCUS6242</name>
</gene>
<dbReference type="Proteomes" id="UP000274131">
    <property type="component" value="Unassembled WGS sequence"/>
</dbReference>
<dbReference type="SMART" id="SM00181">
    <property type="entry name" value="EGF"/>
    <property type="match status" value="4"/>
</dbReference>
<feature type="domain" description="EGF-like" evidence="12">
    <location>
        <begin position="1325"/>
        <end position="1363"/>
    </location>
</feature>
<dbReference type="Pfam" id="PF14670">
    <property type="entry name" value="FXa_inhibition"/>
    <property type="match status" value="2"/>
</dbReference>
<dbReference type="GO" id="GO:0060070">
    <property type="term" value="P:canonical Wnt signaling pathway"/>
    <property type="evidence" value="ECO:0007669"/>
    <property type="project" value="TreeGrafter"/>
</dbReference>
<dbReference type="SMART" id="SM00135">
    <property type="entry name" value="LY"/>
    <property type="match status" value="8"/>
</dbReference>
<dbReference type="STRING" id="51028.A0A158QAS7"/>
<dbReference type="InterPro" id="IPR023415">
    <property type="entry name" value="LDLR_class-A_CS"/>
</dbReference>
<proteinExistence type="predicted"/>
<keyword evidence="6 9" id="KW-1015">Disulfide bond</keyword>
<dbReference type="WBParaSite" id="EVEC_0000669401-mRNA-1">
    <property type="protein sequence ID" value="EVEC_0000669401-mRNA-1"/>
    <property type="gene ID" value="EVEC_0000669401"/>
</dbReference>
<evidence type="ECO:0000256" key="9">
    <source>
        <dbReference type="PROSITE-ProRule" id="PRU00124"/>
    </source>
</evidence>